<comment type="function">
    <text evidence="3 7">Has an important function as a repair enzyme for proteins that have been inactivated by oxidation. Catalyzes the reversible oxidation-reduction of methionine sulfoxide in proteins to methionine.</text>
</comment>
<dbReference type="PROSITE" id="PS51790">
    <property type="entry name" value="MSRB"/>
    <property type="match status" value="1"/>
</dbReference>
<dbReference type="EMBL" id="CYHH01000002">
    <property type="protein sequence ID" value="CUB05962.1"/>
    <property type="molecule type" value="Genomic_DNA"/>
</dbReference>
<accession>A0A0K6IRK6</accession>
<dbReference type="InterPro" id="IPR011057">
    <property type="entry name" value="Mss4-like_sf"/>
</dbReference>
<organism evidence="9 10">
    <name type="scientific">Tepidiphilus thermophilus</name>
    <dbReference type="NCBI Taxonomy" id="876478"/>
    <lineage>
        <taxon>Bacteria</taxon>
        <taxon>Pseudomonadati</taxon>
        <taxon>Pseudomonadota</taxon>
        <taxon>Hydrogenophilia</taxon>
        <taxon>Hydrogenophilales</taxon>
        <taxon>Hydrogenophilaceae</taxon>
        <taxon>Tepidiphilus</taxon>
    </lineage>
</organism>
<dbReference type="InterPro" id="IPR050162">
    <property type="entry name" value="MsrA_MetSO_reductase"/>
</dbReference>
<dbReference type="SUPFAM" id="SSF51316">
    <property type="entry name" value="Mss4-like"/>
    <property type="match status" value="1"/>
</dbReference>
<dbReference type="Gene3D" id="3.30.1060.10">
    <property type="entry name" value="Peptide methionine sulphoxide reductase MsrA"/>
    <property type="match status" value="1"/>
</dbReference>
<evidence type="ECO:0000313" key="10">
    <source>
        <dbReference type="Proteomes" id="UP000182108"/>
    </source>
</evidence>
<reference evidence="10" key="1">
    <citation type="submission" date="2015-08" db="EMBL/GenBank/DDBJ databases">
        <authorList>
            <person name="Babu N.S."/>
            <person name="Beckwith C.J."/>
            <person name="Beseler K.G."/>
            <person name="Brison A."/>
            <person name="Carone J.V."/>
            <person name="Caskin T.P."/>
            <person name="Diamond M."/>
            <person name="Durham M.E."/>
            <person name="Foxe J.M."/>
            <person name="Go M."/>
            <person name="Henderson B.A."/>
            <person name="Jones I.B."/>
            <person name="McGettigan J.A."/>
            <person name="Micheletti S.J."/>
            <person name="Nasrallah M.E."/>
            <person name="Ortiz D."/>
            <person name="Piller C.R."/>
            <person name="Privatt S.R."/>
            <person name="Schneider S.L."/>
            <person name="Sharp S."/>
            <person name="Smith T.C."/>
            <person name="Stanton J.D."/>
            <person name="Ullery H.E."/>
            <person name="Wilson R.J."/>
            <person name="Serrano M.G."/>
            <person name="Buck G."/>
            <person name="Lee V."/>
            <person name="Wang Y."/>
            <person name="Carvalho R."/>
            <person name="Voegtly L."/>
            <person name="Shi R."/>
            <person name="Duckworth R."/>
            <person name="Johnson A."/>
            <person name="Loviza R."/>
            <person name="Walstead R."/>
            <person name="Shah Z."/>
            <person name="Kiflezghi M."/>
            <person name="Wade K."/>
            <person name="Ball S.L."/>
            <person name="Bradley K.W."/>
            <person name="Asai D.J."/>
            <person name="Bowman C.A."/>
            <person name="Russell D.A."/>
            <person name="Pope W.H."/>
            <person name="Jacobs-Sera D."/>
            <person name="Hendrix R.W."/>
            <person name="Hatfull G.F."/>
        </authorList>
    </citation>
    <scope>NUCLEOTIDE SEQUENCE [LARGE SCALE GENOMIC DNA]</scope>
    <source>
        <strain evidence="10">JCM 19170</strain>
    </source>
</reference>
<dbReference type="Pfam" id="PF01625">
    <property type="entry name" value="PMSR"/>
    <property type="match status" value="1"/>
</dbReference>
<name>A0A0K6IRK6_9PROT</name>
<dbReference type="GO" id="GO:0033744">
    <property type="term" value="F:L-methionine:thioredoxin-disulfide S-oxidoreductase activity"/>
    <property type="evidence" value="ECO:0007669"/>
    <property type="project" value="RHEA"/>
</dbReference>
<dbReference type="GO" id="GO:0033743">
    <property type="term" value="F:peptide-methionine (R)-S-oxide reductase activity"/>
    <property type="evidence" value="ECO:0007669"/>
    <property type="project" value="UniProtKB-EC"/>
</dbReference>
<dbReference type="OrthoDB" id="5295413at2"/>
<comment type="catalytic activity">
    <reaction evidence="4 7">
        <text>L-methionyl-[protein] + [thioredoxin]-disulfide + H2O = L-methionyl-(S)-S-oxide-[protein] + [thioredoxin]-dithiol</text>
        <dbReference type="Rhea" id="RHEA:14217"/>
        <dbReference type="Rhea" id="RHEA-COMP:10698"/>
        <dbReference type="Rhea" id="RHEA-COMP:10700"/>
        <dbReference type="Rhea" id="RHEA-COMP:12313"/>
        <dbReference type="Rhea" id="RHEA-COMP:12315"/>
        <dbReference type="ChEBI" id="CHEBI:15377"/>
        <dbReference type="ChEBI" id="CHEBI:16044"/>
        <dbReference type="ChEBI" id="CHEBI:29950"/>
        <dbReference type="ChEBI" id="CHEBI:44120"/>
        <dbReference type="ChEBI" id="CHEBI:50058"/>
        <dbReference type="EC" id="1.8.4.11"/>
    </reaction>
</comment>
<feature type="domain" description="MsrB" evidence="8">
    <location>
        <begin position="185"/>
        <end position="306"/>
    </location>
</feature>
<keyword evidence="10" id="KW-1185">Reference proteome</keyword>
<gene>
    <name evidence="7" type="primary">msrA</name>
    <name evidence="9" type="ORF">Ga0061068_102225</name>
</gene>
<evidence type="ECO:0000256" key="5">
    <source>
        <dbReference type="ARBA" id="ARBA00048488"/>
    </source>
</evidence>
<dbReference type="PANTHER" id="PTHR42799:SF2">
    <property type="entry name" value="MITOCHONDRIAL PEPTIDE METHIONINE SULFOXIDE REDUCTASE"/>
    <property type="match status" value="1"/>
</dbReference>
<dbReference type="GO" id="GO:0034599">
    <property type="term" value="P:cellular response to oxidative stress"/>
    <property type="evidence" value="ECO:0007669"/>
    <property type="project" value="TreeGrafter"/>
</dbReference>
<dbReference type="InterPro" id="IPR002579">
    <property type="entry name" value="Met_Sox_Rdtase_MsrB_dom"/>
</dbReference>
<evidence type="ECO:0000313" key="9">
    <source>
        <dbReference type="EMBL" id="CUB05962.1"/>
    </source>
</evidence>
<keyword evidence="1 7" id="KW-0560">Oxidoreductase</keyword>
<dbReference type="NCBIfam" id="TIGR00357">
    <property type="entry name" value="peptide-methionine (R)-S-oxide reductase MsrB"/>
    <property type="match status" value="1"/>
</dbReference>
<comment type="catalytic activity">
    <reaction evidence="5">
        <text>L-methionyl-[protein] + [thioredoxin]-disulfide + H2O = L-methionyl-(R)-S-oxide-[protein] + [thioredoxin]-dithiol</text>
        <dbReference type="Rhea" id="RHEA:24164"/>
        <dbReference type="Rhea" id="RHEA-COMP:10698"/>
        <dbReference type="Rhea" id="RHEA-COMP:10700"/>
        <dbReference type="Rhea" id="RHEA-COMP:12313"/>
        <dbReference type="Rhea" id="RHEA-COMP:12314"/>
        <dbReference type="ChEBI" id="CHEBI:15377"/>
        <dbReference type="ChEBI" id="CHEBI:16044"/>
        <dbReference type="ChEBI" id="CHEBI:29950"/>
        <dbReference type="ChEBI" id="CHEBI:45764"/>
        <dbReference type="ChEBI" id="CHEBI:50058"/>
        <dbReference type="EC" id="1.8.4.12"/>
    </reaction>
</comment>
<dbReference type="GO" id="GO:0005737">
    <property type="term" value="C:cytoplasm"/>
    <property type="evidence" value="ECO:0007669"/>
    <property type="project" value="TreeGrafter"/>
</dbReference>
<feature type="active site" evidence="7">
    <location>
        <position position="14"/>
    </location>
</feature>
<comment type="catalytic activity">
    <reaction evidence="6 7">
        <text>[thioredoxin]-disulfide + L-methionine + H2O = L-methionine (S)-S-oxide + [thioredoxin]-dithiol</text>
        <dbReference type="Rhea" id="RHEA:19993"/>
        <dbReference type="Rhea" id="RHEA-COMP:10698"/>
        <dbReference type="Rhea" id="RHEA-COMP:10700"/>
        <dbReference type="ChEBI" id="CHEBI:15377"/>
        <dbReference type="ChEBI" id="CHEBI:29950"/>
        <dbReference type="ChEBI" id="CHEBI:50058"/>
        <dbReference type="ChEBI" id="CHEBI:57844"/>
        <dbReference type="ChEBI" id="CHEBI:58772"/>
        <dbReference type="EC" id="1.8.4.11"/>
    </reaction>
</comment>
<evidence type="ECO:0000256" key="7">
    <source>
        <dbReference type="HAMAP-Rule" id="MF_01401"/>
    </source>
</evidence>
<dbReference type="GO" id="GO:0008113">
    <property type="term" value="F:peptide-methionine (S)-S-oxide reductase activity"/>
    <property type="evidence" value="ECO:0007669"/>
    <property type="project" value="UniProtKB-UniRule"/>
</dbReference>
<dbReference type="NCBIfam" id="TIGR00401">
    <property type="entry name" value="msrA"/>
    <property type="match status" value="1"/>
</dbReference>
<dbReference type="RefSeq" id="WP_055422935.1">
    <property type="nucleotide sequence ID" value="NZ_CYHH01000002.1"/>
</dbReference>
<evidence type="ECO:0000256" key="6">
    <source>
        <dbReference type="ARBA" id="ARBA00048782"/>
    </source>
</evidence>
<dbReference type="Pfam" id="PF01641">
    <property type="entry name" value="SelR"/>
    <property type="match status" value="1"/>
</dbReference>
<dbReference type="InterPro" id="IPR036509">
    <property type="entry name" value="Met_Sox_Rdtase_MsrA_sf"/>
</dbReference>
<dbReference type="InterPro" id="IPR002569">
    <property type="entry name" value="Met_Sox_Rdtase_MsrA_dom"/>
</dbReference>
<proteinExistence type="inferred from homology"/>
<sequence length="309" mass="34482">MSDRRETLVLGMGCFWGAQKRMAALPGVLETEVGYAGGSFPDPTYDEVLDFERLLRLGSVNGRNHAEVVKVVYDPELVLTEAVLAWFWENHDPTQLDRQGNDFGSNYRSAIYTTTPEQREAALATRDAYQRALSAAGYGPIVTEIAPLVSYTPAEEYHQHYLLKHPNGYCGLGGTGVRMPHSFWRTLAERHLPPLARWIACEQGTERPFTGPHLDERRPGVYVDRLSNAPLFRSEAKFDSPCGWPSFHEALPGAVTLHEDRSHGMIRTEVRSASTGIHLGHVFDDGPAPTGLRYCINGEVLRFIPDVHP</sequence>
<keyword evidence="2" id="KW-0511">Multifunctional enzyme</keyword>
<dbReference type="AlphaFoldDB" id="A0A0K6IRK6"/>
<comment type="similarity">
    <text evidence="7">Belongs to the MsrA Met sulfoxide reductase family.</text>
</comment>
<evidence type="ECO:0000259" key="8">
    <source>
        <dbReference type="PROSITE" id="PS51790"/>
    </source>
</evidence>
<dbReference type="HAMAP" id="MF_01401">
    <property type="entry name" value="MsrA"/>
    <property type="match status" value="1"/>
</dbReference>
<protein>
    <recommendedName>
        <fullName evidence="7">Peptide methionine sulfoxide reductase MsrA</fullName>
        <shortName evidence="7">Protein-methionine-S-oxide reductase</shortName>
        <ecNumber evidence="7">1.8.4.11</ecNumber>
    </recommendedName>
    <alternativeName>
        <fullName evidence="7">Peptide-methionine (S)-S-oxide reductase</fullName>
        <shortName evidence="7">Peptide Met(O) reductase</shortName>
    </alternativeName>
</protein>
<evidence type="ECO:0000256" key="1">
    <source>
        <dbReference type="ARBA" id="ARBA00023002"/>
    </source>
</evidence>
<dbReference type="Proteomes" id="UP000182108">
    <property type="component" value="Unassembled WGS sequence"/>
</dbReference>
<dbReference type="SUPFAM" id="SSF55068">
    <property type="entry name" value="Peptide methionine sulfoxide reductase"/>
    <property type="match status" value="1"/>
</dbReference>
<evidence type="ECO:0000256" key="2">
    <source>
        <dbReference type="ARBA" id="ARBA00023268"/>
    </source>
</evidence>
<evidence type="ECO:0000256" key="4">
    <source>
        <dbReference type="ARBA" id="ARBA00047806"/>
    </source>
</evidence>
<dbReference type="PANTHER" id="PTHR42799">
    <property type="entry name" value="MITOCHONDRIAL PEPTIDE METHIONINE SULFOXIDE REDUCTASE"/>
    <property type="match status" value="1"/>
</dbReference>
<dbReference type="Gene3D" id="2.170.150.20">
    <property type="entry name" value="Peptide methionine sulfoxide reductase"/>
    <property type="match status" value="1"/>
</dbReference>
<dbReference type="EC" id="1.8.4.11" evidence="7"/>
<evidence type="ECO:0000256" key="3">
    <source>
        <dbReference type="ARBA" id="ARBA00024679"/>
    </source>
</evidence>